<dbReference type="PANTHER" id="PTHR34590:SF5">
    <property type="entry name" value="OS04G0586500 PROTEIN"/>
    <property type="match status" value="1"/>
</dbReference>
<keyword evidence="3" id="KW-0808">Transferase</keyword>
<keyword evidence="4" id="KW-0812">Transmembrane</keyword>
<dbReference type="GO" id="GO:0004714">
    <property type="term" value="F:transmembrane receptor protein tyrosine kinase activity"/>
    <property type="evidence" value="ECO:0007669"/>
    <property type="project" value="InterPro"/>
</dbReference>
<protein>
    <submittedName>
        <fullName evidence="15">Receptor-like protein kinase At5g39000</fullName>
    </submittedName>
</protein>
<evidence type="ECO:0000256" key="3">
    <source>
        <dbReference type="ARBA" id="ARBA00022679"/>
    </source>
</evidence>
<reference evidence="14" key="1">
    <citation type="journal article" date="2019" name="Database">
        <title>The radish genome database (RadishGD): an integrated information resource for radish genomics.</title>
        <authorList>
            <person name="Yu H.J."/>
            <person name="Baek S."/>
            <person name="Lee Y.J."/>
            <person name="Cho A."/>
            <person name="Mun J.H."/>
        </authorList>
    </citation>
    <scope>NUCLEOTIDE SEQUENCE [LARGE SCALE GENOMIC DNA]</scope>
    <source>
        <strain evidence="14">cv. WK10039</strain>
    </source>
</reference>
<dbReference type="AlphaFoldDB" id="A0A9W3DK41"/>
<name>A0A9W3DK41_RAPSA</name>
<evidence type="ECO:0000256" key="10">
    <source>
        <dbReference type="ARBA" id="ARBA00023136"/>
    </source>
</evidence>
<keyword evidence="5 12" id="KW-0732">Signal</keyword>
<feature type="domain" description="Malectin-like" evidence="13">
    <location>
        <begin position="81"/>
        <end position="347"/>
    </location>
</feature>
<dbReference type="Gene3D" id="2.60.120.430">
    <property type="entry name" value="Galactose-binding lectin"/>
    <property type="match status" value="2"/>
</dbReference>
<evidence type="ECO:0000256" key="8">
    <source>
        <dbReference type="ARBA" id="ARBA00022840"/>
    </source>
</evidence>
<dbReference type="OrthoDB" id="1113037at2759"/>
<keyword evidence="8" id="KW-0067">ATP-binding</keyword>
<dbReference type="Pfam" id="PF12819">
    <property type="entry name" value="Malectin_like"/>
    <property type="match status" value="1"/>
</dbReference>
<dbReference type="InterPro" id="IPR024788">
    <property type="entry name" value="Malectin-like_Carb-bd_dom"/>
</dbReference>
<dbReference type="Proteomes" id="UP000504610">
    <property type="component" value="Chromosome 4"/>
</dbReference>
<comment type="subcellular location">
    <subcellularLocation>
        <location evidence="1">Membrane</location>
        <topology evidence="1">Single-pass type I membrane protein</topology>
    </subcellularLocation>
</comment>
<keyword evidence="7" id="KW-0418">Kinase</keyword>
<reference evidence="15" key="2">
    <citation type="submission" date="2025-08" db="UniProtKB">
        <authorList>
            <consortium name="RefSeq"/>
        </authorList>
    </citation>
    <scope>IDENTIFICATION</scope>
    <source>
        <tissue evidence="15">Leaf</tissue>
    </source>
</reference>
<keyword evidence="14" id="KW-1185">Reference proteome</keyword>
<dbReference type="GO" id="GO:0005524">
    <property type="term" value="F:ATP binding"/>
    <property type="evidence" value="ECO:0007669"/>
    <property type="project" value="UniProtKB-KW"/>
</dbReference>
<dbReference type="GO" id="GO:0004674">
    <property type="term" value="F:protein serine/threonine kinase activity"/>
    <property type="evidence" value="ECO:0007669"/>
    <property type="project" value="UniProtKB-KW"/>
</dbReference>
<dbReference type="GeneID" id="130494620"/>
<evidence type="ECO:0000256" key="11">
    <source>
        <dbReference type="ARBA" id="ARBA00023180"/>
    </source>
</evidence>
<dbReference type="KEGG" id="rsz:130494620"/>
<dbReference type="FunFam" id="2.60.120.430:FF:000003">
    <property type="entry name" value="FERONIA receptor-like kinase"/>
    <property type="match status" value="1"/>
</dbReference>
<evidence type="ECO:0000256" key="6">
    <source>
        <dbReference type="ARBA" id="ARBA00022741"/>
    </source>
</evidence>
<organism evidence="14 15">
    <name type="scientific">Raphanus sativus</name>
    <name type="common">Radish</name>
    <name type="synonym">Raphanus raphanistrum var. sativus</name>
    <dbReference type="NCBI Taxonomy" id="3726"/>
    <lineage>
        <taxon>Eukaryota</taxon>
        <taxon>Viridiplantae</taxon>
        <taxon>Streptophyta</taxon>
        <taxon>Embryophyta</taxon>
        <taxon>Tracheophyta</taxon>
        <taxon>Spermatophyta</taxon>
        <taxon>Magnoliopsida</taxon>
        <taxon>eudicotyledons</taxon>
        <taxon>Gunneridae</taxon>
        <taxon>Pentapetalae</taxon>
        <taxon>rosids</taxon>
        <taxon>malvids</taxon>
        <taxon>Brassicales</taxon>
        <taxon>Brassicaceae</taxon>
        <taxon>Brassiceae</taxon>
        <taxon>Raphanus</taxon>
    </lineage>
</organism>
<proteinExistence type="predicted"/>
<evidence type="ECO:0000313" key="14">
    <source>
        <dbReference type="Proteomes" id="UP000504610"/>
    </source>
</evidence>
<evidence type="ECO:0000313" key="15">
    <source>
        <dbReference type="RefSeq" id="XP_056864184.1"/>
    </source>
</evidence>
<feature type="signal peptide" evidence="12">
    <location>
        <begin position="1"/>
        <end position="15"/>
    </location>
</feature>
<evidence type="ECO:0000256" key="12">
    <source>
        <dbReference type="SAM" id="SignalP"/>
    </source>
</evidence>
<evidence type="ECO:0000256" key="4">
    <source>
        <dbReference type="ARBA" id="ARBA00022692"/>
    </source>
</evidence>
<dbReference type="FunFam" id="2.60.120.430:FF:000007">
    <property type="entry name" value="FERONIA receptor-like kinase"/>
    <property type="match status" value="1"/>
</dbReference>
<evidence type="ECO:0000256" key="1">
    <source>
        <dbReference type="ARBA" id="ARBA00004479"/>
    </source>
</evidence>
<evidence type="ECO:0000256" key="7">
    <source>
        <dbReference type="ARBA" id="ARBA00022777"/>
    </source>
</evidence>
<keyword evidence="6" id="KW-0547">Nucleotide-binding</keyword>
<sequence length="408" mass="45887">MIFNVLFGLSILVSATLRGEGATAAYVPTDVFLINCGATSDTKDLSGRTWTTEHGNLVPWNLNDMSFAATASFQDFGVPLVPFMEARIFRSEFTYTFKVSPGWKFLRLYFYPTIYGSDFNADNSFFSVTVDGLTLLKNFSADLTVMTLKPESKYIIKEFIVTAFRTLRLTLTPSTDSLAFVNGVEIVSIPDRFYTKGGFDDKITNVGSNIDFEVDDEIVLETVYRLNVGGQMVSVVNDTGIFRQWFSDDDFLLGVNSGMKPEVPGVELNYTEKTPAYVAPDDVYKTYRTMGNVNNPRLNLIFNLTWLFPVDAGFNYLVRLHFCETLREVNGPVQRVFTIFIRNQIAMLEMDVIGMSGGSRIPIYLDFSVYVGSESGPRPDLRLELHPYTEVTPKYYDAILVDISLSEA</sequence>
<dbReference type="RefSeq" id="XP_056864184.1">
    <property type="nucleotide sequence ID" value="XM_057008204.1"/>
</dbReference>
<dbReference type="PANTHER" id="PTHR34590">
    <property type="entry name" value="OS03G0124300 PROTEIN-RELATED"/>
    <property type="match status" value="1"/>
</dbReference>
<feature type="chain" id="PRO_5040881268" evidence="12">
    <location>
        <begin position="16"/>
        <end position="408"/>
    </location>
</feature>
<evidence type="ECO:0000256" key="5">
    <source>
        <dbReference type="ARBA" id="ARBA00022729"/>
    </source>
</evidence>
<keyword evidence="11" id="KW-0325">Glycoprotein</keyword>
<keyword evidence="2" id="KW-0723">Serine/threonine-protein kinase</keyword>
<keyword evidence="9" id="KW-1133">Transmembrane helix</keyword>
<dbReference type="InterPro" id="IPR045272">
    <property type="entry name" value="ANXUR1/2-like"/>
</dbReference>
<accession>A0A9W3DK41</accession>
<dbReference type="GO" id="GO:0016020">
    <property type="term" value="C:membrane"/>
    <property type="evidence" value="ECO:0007669"/>
    <property type="project" value="UniProtKB-SubCell"/>
</dbReference>
<evidence type="ECO:0000256" key="2">
    <source>
        <dbReference type="ARBA" id="ARBA00022527"/>
    </source>
</evidence>
<evidence type="ECO:0000256" key="9">
    <source>
        <dbReference type="ARBA" id="ARBA00022989"/>
    </source>
</evidence>
<keyword evidence="10" id="KW-0472">Membrane</keyword>
<evidence type="ECO:0000259" key="13">
    <source>
        <dbReference type="Pfam" id="PF12819"/>
    </source>
</evidence>
<gene>
    <name evidence="15" type="primary">LOC130494620</name>
</gene>